<evidence type="ECO:0000313" key="8">
    <source>
        <dbReference type="EMBL" id="GFZ13214.1"/>
    </source>
</evidence>
<evidence type="ECO:0000256" key="4">
    <source>
        <dbReference type="PROSITE-ProRule" id="PRU00285"/>
    </source>
</evidence>
<feature type="compositionally biased region" description="Polar residues" evidence="6">
    <location>
        <begin position="472"/>
        <end position="487"/>
    </location>
</feature>
<dbReference type="GO" id="GO:0005737">
    <property type="term" value="C:cytoplasm"/>
    <property type="evidence" value="ECO:0007669"/>
    <property type="project" value="UniProtKB-SubCell"/>
</dbReference>
<feature type="region of interest" description="Disordered" evidence="6">
    <location>
        <begin position="161"/>
        <end position="187"/>
    </location>
</feature>
<feature type="compositionally biased region" description="Basic and acidic residues" evidence="6">
    <location>
        <begin position="632"/>
        <end position="652"/>
    </location>
</feature>
<dbReference type="AlphaFoldDB" id="A0A7J0GRF3"/>
<name>A0A7J0GRF3_9ERIC</name>
<dbReference type="SUPFAM" id="SSF49764">
    <property type="entry name" value="HSP20-like chaperones"/>
    <property type="match status" value="1"/>
</dbReference>
<keyword evidence="3" id="KW-0346">Stress response</keyword>
<feature type="compositionally biased region" description="Basic and acidic residues" evidence="6">
    <location>
        <begin position="387"/>
        <end position="409"/>
    </location>
</feature>
<gene>
    <name evidence="8" type="ORF">Acr_23g0015990</name>
</gene>
<dbReference type="PANTHER" id="PTHR11527">
    <property type="entry name" value="HEAT-SHOCK PROTEIN 20 FAMILY MEMBER"/>
    <property type="match status" value="1"/>
</dbReference>
<reference evidence="8 9" key="1">
    <citation type="submission" date="2019-07" db="EMBL/GenBank/DDBJ databases">
        <title>De Novo Assembly of kiwifruit Actinidia rufa.</title>
        <authorList>
            <person name="Sugita-Konishi S."/>
            <person name="Sato K."/>
            <person name="Mori E."/>
            <person name="Abe Y."/>
            <person name="Kisaki G."/>
            <person name="Hamano K."/>
            <person name="Suezawa K."/>
            <person name="Otani M."/>
            <person name="Fukuda T."/>
            <person name="Manabe T."/>
            <person name="Gomi K."/>
            <person name="Tabuchi M."/>
            <person name="Akimitsu K."/>
            <person name="Kataoka I."/>
        </authorList>
    </citation>
    <scope>NUCLEOTIDE SEQUENCE [LARGE SCALE GENOMIC DNA]</scope>
    <source>
        <strain evidence="9">cv. Fuchu</strain>
    </source>
</reference>
<feature type="compositionally biased region" description="Basic and acidic residues" evidence="6">
    <location>
        <begin position="443"/>
        <end position="460"/>
    </location>
</feature>
<accession>A0A7J0GRF3</accession>
<dbReference type="OrthoDB" id="1431247at2759"/>
<dbReference type="EMBL" id="BJWL01000023">
    <property type="protein sequence ID" value="GFZ13214.1"/>
    <property type="molecule type" value="Genomic_DNA"/>
</dbReference>
<feature type="compositionally biased region" description="Low complexity" evidence="6">
    <location>
        <begin position="416"/>
        <end position="433"/>
    </location>
</feature>
<dbReference type="CDD" id="cd06472">
    <property type="entry name" value="ACD_ScHsp26_like"/>
    <property type="match status" value="1"/>
</dbReference>
<comment type="caution">
    <text evidence="8">The sequence shown here is derived from an EMBL/GenBank/DDBJ whole genome shotgun (WGS) entry which is preliminary data.</text>
</comment>
<feature type="region of interest" description="Disordered" evidence="6">
    <location>
        <begin position="615"/>
        <end position="669"/>
    </location>
</feature>
<feature type="compositionally biased region" description="Basic residues" evidence="6">
    <location>
        <begin position="653"/>
        <end position="666"/>
    </location>
</feature>
<dbReference type="Gene3D" id="2.60.40.790">
    <property type="match status" value="1"/>
</dbReference>
<dbReference type="InterPro" id="IPR008978">
    <property type="entry name" value="HSP20-like_chaperone"/>
</dbReference>
<evidence type="ECO:0000313" key="9">
    <source>
        <dbReference type="Proteomes" id="UP000585474"/>
    </source>
</evidence>
<feature type="compositionally biased region" description="Basic residues" evidence="6">
    <location>
        <begin position="616"/>
        <end position="631"/>
    </location>
</feature>
<dbReference type="InterPro" id="IPR031107">
    <property type="entry name" value="Small_HSP"/>
</dbReference>
<evidence type="ECO:0000256" key="5">
    <source>
        <dbReference type="RuleBase" id="RU003616"/>
    </source>
</evidence>
<dbReference type="InterPro" id="IPR002068">
    <property type="entry name" value="A-crystallin/Hsp20_dom"/>
</dbReference>
<evidence type="ECO:0000256" key="6">
    <source>
        <dbReference type="SAM" id="MobiDB-lite"/>
    </source>
</evidence>
<dbReference type="FunFam" id="2.60.40.790:FF:000009">
    <property type="entry name" value="17.6 kDa class I heat shock protein-like"/>
    <property type="match status" value="1"/>
</dbReference>
<feature type="region of interest" description="Disordered" evidence="6">
    <location>
        <begin position="194"/>
        <end position="213"/>
    </location>
</feature>
<proteinExistence type="inferred from homology"/>
<evidence type="ECO:0000256" key="2">
    <source>
        <dbReference type="ARBA" id="ARBA00022490"/>
    </source>
</evidence>
<feature type="domain" description="SHSP" evidence="7">
    <location>
        <begin position="38"/>
        <end position="160"/>
    </location>
</feature>
<sequence length="772" mass="86976">MSLIPSFFGTRRGSIFDPLSADIWDRFRDFQFPQLSQENSAIVNARVDWKETQEAHVFKADLPGLRKEEVKVEIEDDRVLQISGKRNVEKEDKSDTWHRMERSSGEFIRRFRLPENAKVDGVRASMENGVLTVTVPKEEMTQPESLMLLMWVKSSPINSSTSPQGRLNIARHPSYEVPSPNPLDRSKTSLWNLAKSSPLSSPEPPSEYSSDRPEPKYCLLLALGRGRVLRISISRLSISTRILSIHGNYPLRDSLLHDTTIAGYSPDGNLSNYVSYISEISFHTHPSEDLAVIHGHGPLLRRPLSTRGPVPRRPSNIDCWLLAPSFLPQQFGAVCGNDSSLCTCAAATYPDQVLAAPWIIELLPWPTLASSSLLANPQPPAAPSVPDVERSRHSNRSGDRSHNVSTERARVRRRAPSPSLLERSSSSESSQTRARVRRGRSPNRGDHTEARDKSTSQKIRDLDARLDAINTGTICSNNRGRSGQTDRSTIHEKDPMDHLDSYKSLMSLQGCSDEVMCKAFSATLKGPARNRQKNASHLFTVHQKETESLKDFVKRFNQAILEVEDPSDKVIIMAMMEGLRPGPLFDSLSKNVPETLSALQSKADKYIAAEELAEAKRRRRGKDDHKRKKPDTRRNDYREETRYKRPDRDPKRSNNRRPRTPPRRPKFILPPLNAPVAQVLSEIKHEEFVKWPGKIKTDPQKRNRNKYYCPSPYNAILGRPTLGGIKAITSTYHLKMKFPTLTGIGEVKGDQKVARQCFISAMKVGTSVQSAQ</sequence>
<evidence type="ECO:0000259" key="7">
    <source>
        <dbReference type="PROSITE" id="PS01031"/>
    </source>
</evidence>
<comment type="subcellular location">
    <subcellularLocation>
        <location evidence="1">Cytoplasm</location>
    </subcellularLocation>
</comment>
<keyword evidence="9" id="KW-1185">Reference proteome</keyword>
<feature type="region of interest" description="Disordered" evidence="6">
    <location>
        <begin position="374"/>
        <end position="460"/>
    </location>
</feature>
<dbReference type="Pfam" id="PF00011">
    <property type="entry name" value="HSP20"/>
    <property type="match status" value="1"/>
</dbReference>
<evidence type="ECO:0000256" key="1">
    <source>
        <dbReference type="ARBA" id="ARBA00004496"/>
    </source>
</evidence>
<dbReference type="PROSITE" id="PS01031">
    <property type="entry name" value="SHSP"/>
    <property type="match status" value="1"/>
</dbReference>
<evidence type="ECO:0000256" key="3">
    <source>
        <dbReference type="ARBA" id="ARBA00023016"/>
    </source>
</evidence>
<comment type="similarity">
    <text evidence="4 5">Belongs to the small heat shock protein (HSP20) family.</text>
</comment>
<keyword evidence="2" id="KW-0963">Cytoplasm</keyword>
<protein>
    <submittedName>
        <fullName evidence="8">HSP20-like chaperones superfamily protein</fullName>
    </submittedName>
</protein>
<dbReference type="Proteomes" id="UP000585474">
    <property type="component" value="Unassembled WGS sequence"/>
</dbReference>
<organism evidence="8 9">
    <name type="scientific">Actinidia rufa</name>
    <dbReference type="NCBI Taxonomy" id="165716"/>
    <lineage>
        <taxon>Eukaryota</taxon>
        <taxon>Viridiplantae</taxon>
        <taxon>Streptophyta</taxon>
        <taxon>Embryophyta</taxon>
        <taxon>Tracheophyta</taxon>
        <taxon>Spermatophyta</taxon>
        <taxon>Magnoliopsida</taxon>
        <taxon>eudicotyledons</taxon>
        <taxon>Gunneridae</taxon>
        <taxon>Pentapetalae</taxon>
        <taxon>asterids</taxon>
        <taxon>Ericales</taxon>
        <taxon>Actinidiaceae</taxon>
        <taxon>Actinidia</taxon>
    </lineage>
</organism>
<feature type="region of interest" description="Disordered" evidence="6">
    <location>
        <begin position="472"/>
        <end position="494"/>
    </location>
</feature>